<sequence>MKYVFPLLLVLLFACQSEEDRFMQSWATLDMDLERRDGLPADSATAETIIRLYPDGRSVYYTASGHYILSTWELAQGQVYLHREVIALPLLRLPVYTFFDLSWSARLPGSERIVTFHKKPYLEYRSDDLLVPERNKWRLRSSKPLSDEELREKVRSHLRYAADYFDLIIRKEQPYFEPRLLVLPFQFYRGGIGMRSFAEAPASWKALFFDEHEALRAYSLYLKALRRTGSLPKDPKRPNLMKSFRQAMEQMAADGQ</sequence>
<dbReference type="EMBL" id="FNGS01000007">
    <property type="protein sequence ID" value="SDM56193.1"/>
    <property type="molecule type" value="Genomic_DNA"/>
</dbReference>
<accession>A0A1G9U8Q8</accession>
<name>A0A1G9U8Q8_9BACT</name>
<keyword evidence="2" id="KW-1185">Reference proteome</keyword>
<dbReference type="AlphaFoldDB" id="A0A1G9U8Q8"/>
<evidence type="ECO:0000313" key="1">
    <source>
        <dbReference type="EMBL" id="SDM56193.1"/>
    </source>
</evidence>
<proteinExistence type="predicted"/>
<gene>
    <name evidence="1" type="ORF">SAMN04488090_3719</name>
</gene>
<dbReference type="PROSITE" id="PS51257">
    <property type="entry name" value="PROKAR_LIPOPROTEIN"/>
    <property type="match status" value="1"/>
</dbReference>
<evidence type="ECO:0000313" key="2">
    <source>
        <dbReference type="Proteomes" id="UP000198901"/>
    </source>
</evidence>
<dbReference type="Proteomes" id="UP000198901">
    <property type="component" value="Unassembled WGS sequence"/>
</dbReference>
<evidence type="ECO:0008006" key="3">
    <source>
        <dbReference type="Google" id="ProtNLM"/>
    </source>
</evidence>
<dbReference type="STRING" id="563176.SAMN04488090_3719"/>
<dbReference type="RefSeq" id="WP_176785609.1">
    <property type="nucleotide sequence ID" value="NZ_FNGS01000007.1"/>
</dbReference>
<organism evidence="1 2">
    <name type="scientific">Siphonobacter aquaeclarae</name>
    <dbReference type="NCBI Taxonomy" id="563176"/>
    <lineage>
        <taxon>Bacteria</taxon>
        <taxon>Pseudomonadati</taxon>
        <taxon>Bacteroidota</taxon>
        <taxon>Cytophagia</taxon>
        <taxon>Cytophagales</taxon>
        <taxon>Cytophagaceae</taxon>
        <taxon>Siphonobacter</taxon>
    </lineage>
</organism>
<reference evidence="1 2" key="1">
    <citation type="submission" date="2016-10" db="EMBL/GenBank/DDBJ databases">
        <authorList>
            <person name="de Groot N.N."/>
        </authorList>
    </citation>
    <scope>NUCLEOTIDE SEQUENCE [LARGE SCALE GENOMIC DNA]</scope>
    <source>
        <strain evidence="1 2">DSM 21668</strain>
    </source>
</reference>
<protein>
    <recommendedName>
        <fullName evidence="3">Lipoprotein</fullName>
    </recommendedName>
</protein>